<sequence>MGFVSKIKSAFGSKSHREPKQSEVVGPAEEIMFPAQLTRVGPAQTALPDRHWTQSREVDCSDYRGNVHMAQAPYQQESSITESSGHSSGFEGVYIAALREMNTCVNDFSQKYSDASDMAVSFGLFAPRELGYRPGHVEELDSFELKRSNALRRKTTASRHRRVLSHGCYMPLRFFLDRRDCGSRGWSFAGCRWTCRGHTHESPQCPQRKRKMRGVALARLEGRHKI</sequence>
<name>A0A177BZN2_9PLEO</name>
<dbReference type="EMBL" id="KV441559">
    <property type="protein sequence ID" value="OAG00675.1"/>
    <property type="molecule type" value="Genomic_DNA"/>
</dbReference>
<accession>A0A177BZN2</accession>
<proteinExistence type="predicted"/>
<dbReference type="Proteomes" id="UP000077069">
    <property type="component" value="Unassembled WGS sequence"/>
</dbReference>
<evidence type="ECO:0000313" key="2">
    <source>
        <dbReference type="EMBL" id="OAG00675.1"/>
    </source>
</evidence>
<keyword evidence="3" id="KW-1185">Reference proteome</keyword>
<feature type="region of interest" description="Disordered" evidence="1">
    <location>
        <begin position="1"/>
        <end position="25"/>
    </location>
</feature>
<protein>
    <submittedName>
        <fullName evidence="2">Uncharacterized protein</fullName>
    </submittedName>
</protein>
<gene>
    <name evidence="2" type="ORF">CC84DRAFT_1209568</name>
</gene>
<reference evidence="2 3" key="1">
    <citation type="submission" date="2016-05" db="EMBL/GenBank/DDBJ databases">
        <title>Comparative analysis of secretome profiles of manganese(II)-oxidizing ascomycete fungi.</title>
        <authorList>
            <consortium name="DOE Joint Genome Institute"/>
            <person name="Zeiner C.A."/>
            <person name="Purvine S.O."/>
            <person name="Zink E.M."/>
            <person name="Wu S."/>
            <person name="Pasa-Tolic L."/>
            <person name="Chaput D.L."/>
            <person name="Haridas S."/>
            <person name="Grigoriev I.V."/>
            <person name="Santelli C.M."/>
            <person name="Hansel C.M."/>
        </authorList>
    </citation>
    <scope>NUCLEOTIDE SEQUENCE [LARGE SCALE GENOMIC DNA]</scope>
    <source>
        <strain evidence="2 3">AP3s5-JAC2a</strain>
    </source>
</reference>
<dbReference type="GeneID" id="28765713"/>
<evidence type="ECO:0000256" key="1">
    <source>
        <dbReference type="SAM" id="MobiDB-lite"/>
    </source>
</evidence>
<dbReference type="OrthoDB" id="10543261at2759"/>
<organism evidence="2 3">
    <name type="scientific">Paraphaeosphaeria sporulosa</name>
    <dbReference type="NCBI Taxonomy" id="1460663"/>
    <lineage>
        <taxon>Eukaryota</taxon>
        <taxon>Fungi</taxon>
        <taxon>Dikarya</taxon>
        <taxon>Ascomycota</taxon>
        <taxon>Pezizomycotina</taxon>
        <taxon>Dothideomycetes</taxon>
        <taxon>Pleosporomycetidae</taxon>
        <taxon>Pleosporales</taxon>
        <taxon>Massarineae</taxon>
        <taxon>Didymosphaeriaceae</taxon>
        <taxon>Paraphaeosphaeria</taxon>
    </lineage>
</organism>
<dbReference type="InParanoid" id="A0A177BZN2"/>
<evidence type="ECO:0000313" key="3">
    <source>
        <dbReference type="Proteomes" id="UP000077069"/>
    </source>
</evidence>
<dbReference type="RefSeq" id="XP_018031040.1">
    <property type="nucleotide sequence ID" value="XM_018182227.1"/>
</dbReference>
<dbReference type="AlphaFoldDB" id="A0A177BZN2"/>